<sequence>MLAPNVELYTATHPLGPKARNSGYELGKAITIEDDVWIGGNAVILPGMTIGYGAVIGAGSVVTKDVPPMSVYAGNPAKFIKTVVCTY</sequence>
<protein>
    <recommendedName>
        <fullName evidence="5">Maltose O-acetyltransferase</fullName>
    </recommendedName>
</protein>
<dbReference type="PANTHER" id="PTHR23416:SF23">
    <property type="entry name" value="ACETYLTRANSFERASE C18B11.09C-RELATED"/>
    <property type="match status" value="1"/>
</dbReference>
<dbReference type="GO" id="GO:0008374">
    <property type="term" value="F:O-acyltransferase activity"/>
    <property type="evidence" value="ECO:0007669"/>
    <property type="project" value="TreeGrafter"/>
</dbReference>
<dbReference type="RefSeq" id="XP_067819009.1">
    <property type="nucleotide sequence ID" value="XM_067963133.1"/>
</dbReference>
<dbReference type="Gene3D" id="2.160.10.10">
    <property type="entry name" value="Hexapeptide repeat proteins"/>
    <property type="match status" value="1"/>
</dbReference>
<name>A0A976IFG3_BRELC</name>
<dbReference type="Proteomes" id="UP000294530">
    <property type="component" value="Unassembled WGS sequence"/>
</dbReference>
<dbReference type="InterPro" id="IPR051159">
    <property type="entry name" value="Hexapeptide_acetyltransf"/>
</dbReference>
<dbReference type="Pfam" id="PF14602">
    <property type="entry name" value="Hexapep_2"/>
    <property type="match status" value="1"/>
</dbReference>
<gene>
    <name evidence="3" type="ORF">CCR75_005048</name>
</gene>
<evidence type="ECO:0000256" key="2">
    <source>
        <dbReference type="ARBA" id="ARBA00022679"/>
    </source>
</evidence>
<evidence type="ECO:0008006" key="5">
    <source>
        <dbReference type="Google" id="ProtNLM"/>
    </source>
</evidence>
<comment type="similarity">
    <text evidence="1">Belongs to the transferase hexapeptide repeat family.</text>
</comment>
<dbReference type="EMBL" id="SHOA02000016">
    <property type="protein sequence ID" value="TDH69510.1"/>
    <property type="molecule type" value="Genomic_DNA"/>
</dbReference>
<dbReference type="GeneID" id="94348804"/>
<evidence type="ECO:0000313" key="4">
    <source>
        <dbReference type="Proteomes" id="UP000294530"/>
    </source>
</evidence>
<dbReference type="KEGG" id="blac:94348804"/>
<comment type="caution">
    <text evidence="3">The sequence shown here is derived from an EMBL/GenBank/DDBJ whole genome shotgun (WGS) entry which is preliminary data.</text>
</comment>
<dbReference type="InterPro" id="IPR011004">
    <property type="entry name" value="Trimer_LpxA-like_sf"/>
</dbReference>
<keyword evidence="2" id="KW-0808">Transferase</keyword>
<reference evidence="3 4" key="1">
    <citation type="journal article" date="2021" name="Genome Biol.">
        <title>AFLAP: assembly-free linkage analysis pipeline using k-mers from genome sequencing data.</title>
        <authorList>
            <person name="Fletcher K."/>
            <person name="Zhang L."/>
            <person name="Gil J."/>
            <person name="Han R."/>
            <person name="Cavanaugh K."/>
            <person name="Michelmore R."/>
        </authorList>
    </citation>
    <scope>NUCLEOTIDE SEQUENCE [LARGE SCALE GENOMIC DNA]</scope>
    <source>
        <strain evidence="3 4">SF5</strain>
    </source>
</reference>
<dbReference type="SUPFAM" id="SSF51161">
    <property type="entry name" value="Trimeric LpxA-like enzymes"/>
    <property type="match status" value="1"/>
</dbReference>
<dbReference type="AlphaFoldDB" id="A0A976IFG3"/>
<proteinExistence type="inferred from homology"/>
<keyword evidence="4" id="KW-1185">Reference proteome</keyword>
<organism evidence="3 4">
    <name type="scientific">Bremia lactucae</name>
    <name type="common">Lettuce downy mildew</name>
    <dbReference type="NCBI Taxonomy" id="4779"/>
    <lineage>
        <taxon>Eukaryota</taxon>
        <taxon>Sar</taxon>
        <taxon>Stramenopiles</taxon>
        <taxon>Oomycota</taxon>
        <taxon>Peronosporomycetes</taxon>
        <taxon>Peronosporales</taxon>
        <taxon>Peronosporaceae</taxon>
        <taxon>Bremia</taxon>
    </lineage>
</organism>
<dbReference type="OrthoDB" id="25818at2759"/>
<evidence type="ECO:0000313" key="3">
    <source>
        <dbReference type="EMBL" id="TDH69510.1"/>
    </source>
</evidence>
<accession>A0A976IFG3</accession>
<dbReference type="InterPro" id="IPR001451">
    <property type="entry name" value="Hexapep"/>
</dbReference>
<dbReference type="PANTHER" id="PTHR23416">
    <property type="entry name" value="SIALIC ACID SYNTHASE-RELATED"/>
    <property type="match status" value="1"/>
</dbReference>
<evidence type="ECO:0000256" key="1">
    <source>
        <dbReference type="ARBA" id="ARBA00007274"/>
    </source>
</evidence>